<dbReference type="EMBL" id="CXWD01000005">
    <property type="protein sequence ID" value="CTQ67729.1"/>
    <property type="molecule type" value="Genomic_DNA"/>
</dbReference>
<keyword evidence="1" id="KW-0732">Signal</keyword>
<dbReference type="Pfam" id="PF12915">
    <property type="entry name" value="DUF3833"/>
    <property type="match status" value="1"/>
</dbReference>
<dbReference type="Proteomes" id="UP000053235">
    <property type="component" value="Unassembled WGS sequence"/>
</dbReference>
<accession>A0A0M6ZYK7</accession>
<feature type="chain" id="PRO_5005809355" description="DUF3833 family protein" evidence="1">
    <location>
        <begin position="34"/>
        <end position="181"/>
    </location>
</feature>
<dbReference type="STRING" id="388408.LAX5112_01497"/>
<name>A0A0M6ZYK7_9HYPH</name>
<feature type="signal peptide" evidence="1">
    <location>
        <begin position="1"/>
        <end position="33"/>
    </location>
</feature>
<dbReference type="AlphaFoldDB" id="A0A0M6ZYK7"/>
<evidence type="ECO:0008006" key="4">
    <source>
        <dbReference type="Google" id="ProtNLM"/>
    </source>
</evidence>
<dbReference type="RefSeq" id="WP_055671306.1">
    <property type="nucleotide sequence ID" value="NZ_CXWD01000005.1"/>
</dbReference>
<reference evidence="3" key="1">
    <citation type="submission" date="2015-07" db="EMBL/GenBank/DDBJ databases">
        <authorList>
            <person name="Rodrigo-Torres Lidia"/>
            <person name="Arahal R.David."/>
        </authorList>
    </citation>
    <scope>NUCLEOTIDE SEQUENCE [LARGE SCALE GENOMIC DNA]</scope>
    <source>
        <strain evidence="3">CECT 5112</strain>
    </source>
</reference>
<gene>
    <name evidence="2" type="ORF">LAX5112_01497</name>
</gene>
<evidence type="ECO:0000256" key="1">
    <source>
        <dbReference type="SAM" id="SignalP"/>
    </source>
</evidence>
<sequence length="181" mass="20312">MSLSFSNLVSKTIFLFALTFLVFAGFTAPPAQAAKPLVLEEFFRGKTVGKGVFESKFTGIYRPFTVYLTGTWNPKTQMLRLREDFVYDDGERDTKTWFFEKVGDGRYVGQRSDVIAPTLVETGADGALRFSYIADVPLENGSILLRFTDTLTQTDRRTVRNTADVTKGGFKVGTVDLTFKR</sequence>
<protein>
    <recommendedName>
        <fullName evidence="4">DUF3833 family protein</fullName>
    </recommendedName>
</protein>
<dbReference type="OrthoDB" id="5296954at2"/>
<evidence type="ECO:0000313" key="3">
    <source>
        <dbReference type="Proteomes" id="UP000053235"/>
    </source>
</evidence>
<keyword evidence="3" id="KW-1185">Reference proteome</keyword>
<dbReference type="InterPro" id="IPR024409">
    <property type="entry name" value="DUF3833"/>
</dbReference>
<evidence type="ECO:0000313" key="2">
    <source>
        <dbReference type="EMBL" id="CTQ67729.1"/>
    </source>
</evidence>
<organism evidence="2 3">
    <name type="scientific">Roseibium alexandrii</name>
    <dbReference type="NCBI Taxonomy" id="388408"/>
    <lineage>
        <taxon>Bacteria</taxon>
        <taxon>Pseudomonadati</taxon>
        <taxon>Pseudomonadota</taxon>
        <taxon>Alphaproteobacteria</taxon>
        <taxon>Hyphomicrobiales</taxon>
        <taxon>Stappiaceae</taxon>
        <taxon>Roseibium</taxon>
    </lineage>
</organism>
<proteinExistence type="predicted"/>